<comment type="caution">
    <text evidence="2">The sequence shown here is derived from an EMBL/GenBank/DDBJ whole genome shotgun (WGS) entry which is preliminary data.</text>
</comment>
<organism evidence="2 3">
    <name type="scientific">Plantactinospora veratri</name>
    <dbReference type="NCBI Taxonomy" id="1436122"/>
    <lineage>
        <taxon>Bacteria</taxon>
        <taxon>Bacillati</taxon>
        <taxon>Actinomycetota</taxon>
        <taxon>Actinomycetes</taxon>
        <taxon>Micromonosporales</taxon>
        <taxon>Micromonosporaceae</taxon>
        <taxon>Plantactinospora</taxon>
    </lineage>
</organism>
<name>A0ABU7SA42_9ACTN</name>
<dbReference type="RefSeq" id="WP_331207143.1">
    <property type="nucleotide sequence ID" value="NZ_JAZGQL010000005.1"/>
</dbReference>
<keyword evidence="3" id="KW-1185">Reference proteome</keyword>
<dbReference type="EMBL" id="JAZGQL010000005">
    <property type="protein sequence ID" value="MEE6306811.1"/>
    <property type="molecule type" value="Genomic_DNA"/>
</dbReference>
<evidence type="ECO:0000313" key="3">
    <source>
        <dbReference type="Proteomes" id="UP001339911"/>
    </source>
</evidence>
<reference evidence="2 3" key="1">
    <citation type="submission" date="2024-01" db="EMBL/GenBank/DDBJ databases">
        <title>Genome insights into Plantactinospora veratri sp. nov.</title>
        <authorList>
            <person name="Wang L."/>
        </authorList>
    </citation>
    <scope>NUCLEOTIDE SEQUENCE [LARGE SCALE GENOMIC DNA]</scope>
    <source>
        <strain evidence="2 3">NEAU-FHS4</strain>
    </source>
</reference>
<accession>A0ABU7SA42</accession>
<feature type="region of interest" description="Disordered" evidence="1">
    <location>
        <begin position="1"/>
        <end position="58"/>
    </location>
</feature>
<evidence type="ECO:0000256" key="1">
    <source>
        <dbReference type="SAM" id="MobiDB-lite"/>
    </source>
</evidence>
<dbReference type="Proteomes" id="UP001339911">
    <property type="component" value="Unassembled WGS sequence"/>
</dbReference>
<sequence length="58" mass="6169">MSAHLSQRASISQRTAGPRHVDRRGGGDGVGEQNERNERISQPSRPGRGGGGRTEETA</sequence>
<protein>
    <submittedName>
        <fullName evidence="2">Uncharacterized protein</fullName>
    </submittedName>
</protein>
<proteinExistence type="predicted"/>
<gene>
    <name evidence="2" type="ORF">V1634_08230</name>
</gene>
<evidence type="ECO:0000313" key="2">
    <source>
        <dbReference type="EMBL" id="MEE6306811.1"/>
    </source>
</evidence>
<feature type="compositionally biased region" description="Polar residues" evidence="1">
    <location>
        <begin position="1"/>
        <end position="15"/>
    </location>
</feature>